<dbReference type="PANTHER" id="PTHR33337">
    <property type="entry name" value="GFA DOMAIN-CONTAINING PROTEIN"/>
    <property type="match status" value="1"/>
</dbReference>
<dbReference type="Gene3D" id="3.90.1590.10">
    <property type="entry name" value="glutathione-dependent formaldehyde- activating enzyme (gfa)"/>
    <property type="match status" value="1"/>
</dbReference>
<dbReference type="InterPro" id="IPR006913">
    <property type="entry name" value="CENP-V/GFA"/>
</dbReference>
<dbReference type="PROSITE" id="PS51891">
    <property type="entry name" value="CENP_V_GFA"/>
    <property type="match status" value="1"/>
</dbReference>
<evidence type="ECO:0000256" key="4">
    <source>
        <dbReference type="ARBA" id="ARBA00023239"/>
    </source>
</evidence>
<keyword evidence="2" id="KW-0479">Metal-binding</keyword>
<dbReference type="InterPro" id="IPR011057">
    <property type="entry name" value="Mss4-like_sf"/>
</dbReference>
<gene>
    <name evidence="6" type="ORF">ICI42_05760</name>
</gene>
<keyword evidence="7" id="KW-1185">Reference proteome</keyword>
<dbReference type="Proteomes" id="UP000643405">
    <property type="component" value="Unassembled WGS sequence"/>
</dbReference>
<evidence type="ECO:0000256" key="3">
    <source>
        <dbReference type="ARBA" id="ARBA00022833"/>
    </source>
</evidence>
<evidence type="ECO:0000313" key="6">
    <source>
        <dbReference type="EMBL" id="MBD0414155.1"/>
    </source>
</evidence>
<keyword evidence="3" id="KW-0862">Zinc</keyword>
<sequence>MRVDGSCHCGALTFTAEIEPSKVSICHCTDCQTLTGTAFRVSVPCTAEDFTLTSGQPAVYVKTAESGALRAQGFCGQCGTPIYSTSADREPEVYAVRVGALKQREILPPTHEIWRKSALPWVPDMPDIKSWPGEDI</sequence>
<keyword evidence="4" id="KW-0456">Lyase</keyword>
<protein>
    <submittedName>
        <fullName evidence="6">GFA family protein</fullName>
    </submittedName>
</protein>
<dbReference type="Pfam" id="PF04828">
    <property type="entry name" value="GFA"/>
    <property type="match status" value="1"/>
</dbReference>
<dbReference type="RefSeq" id="WP_188163530.1">
    <property type="nucleotide sequence ID" value="NZ_JACVVX010000001.1"/>
</dbReference>
<dbReference type="GO" id="GO:0016846">
    <property type="term" value="F:carbon-sulfur lyase activity"/>
    <property type="evidence" value="ECO:0007669"/>
    <property type="project" value="InterPro"/>
</dbReference>
<dbReference type="GO" id="GO:0046872">
    <property type="term" value="F:metal ion binding"/>
    <property type="evidence" value="ECO:0007669"/>
    <property type="project" value="UniProtKB-KW"/>
</dbReference>
<comment type="similarity">
    <text evidence="1">Belongs to the Gfa family.</text>
</comment>
<evidence type="ECO:0000259" key="5">
    <source>
        <dbReference type="PROSITE" id="PS51891"/>
    </source>
</evidence>
<comment type="caution">
    <text evidence="6">The sequence shown here is derived from an EMBL/GenBank/DDBJ whole genome shotgun (WGS) entry which is preliminary data.</text>
</comment>
<evidence type="ECO:0000313" key="7">
    <source>
        <dbReference type="Proteomes" id="UP000643405"/>
    </source>
</evidence>
<feature type="domain" description="CENP-V/GFA" evidence="5">
    <location>
        <begin position="3"/>
        <end position="115"/>
    </location>
</feature>
<name>A0A8J6Q0T1_9HYPH</name>
<dbReference type="EMBL" id="JACVVX010000001">
    <property type="protein sequence ID" value="MBD0414155.1"/>
    <property type="molecule type" value="Genomic_DNA"/>
</dbReference>
<evidence type="ECO:0000256" key="2">
    <source>
        <dbReference type="ARBA" id="ARBA00022723"/>
    </source>
</evidence>
<accession>A0A8J6Q0T1</accession>
<dbReference type="PANTHER" id="PTHR33337:SF40">
    <property type="entry name" value="CENP-V_GFA DOMAIN-CONTAINING PROTEIN-RELATED"/>
    <property type="match status" value="1"/>
</dbReference>
<dbReference type="SUPFAM" id="SSF51316">
    <property type="entry name" value="Mss4-like"/>
    <property type="match status" value="1"/>
</dbReference>
<reference evidence="6" key="1">
    <citation type="submission" date="2020-09" db="EMBL/GenBank/DDBJ databases">
        <title>Genome seq and assembly of Tianweitania sp.</title>
        <authorList>
            <person name="Chhetri G."/>
        </authorList>
    </citation>
    <scope>NUCLEOTIDE SEQUENCE</scope>
    <source>
        <strain evidence="6">Rool2</strain>
    </source>
</reference>
<proteinExistence type="inferred from homology"/>
<organism evidence="6 7">
    <name type="scientific">Oryzicola mucosus</name>
    <dbReference type="NCBI Taxonomy" id="2767425"/>
    <lineage>
        <taxon>Bacteria</taxon>
        <taxon>Pseudomonadati</taxon>
        <taxon>Pseudomonadota</taxon>
        <taxon>Alphaproteobacteria</taxon>
        <taxon>Hyphomicrobiales</taxon>
        <taxon>Phyllobacteriaceae</taxon>
        <taxon>Oryzicola</taxon>
    </lineage>
</organism>
<dbReference type="AlphaFoldDB" id="A0A8J6Q0T1"/>
<evidence type="ECO:0000256" key="1">
    <source>
        <dbReference type="ARBA" id="ARBA00005495"/>
    </source>
</evidence>